<dbReference type="EMBL" id="JBHSJD010000007">
    <property type="protein sequence ID" value="MFC5022898.1"/>
    <property type="molecule type" value="Genomic_DNA"/>
</dbReference>
<gene>
    <name evidence="1" type="ORF">ACFPM3_12225</name>
</gene>
<evidence type="ECO:0000313" key="2">
    <source>
        <dbReference type="Proteomes" id="UP001595829"/>
    </source>
</evidence>
<proteinExistence type="predicted"/>
<dbReference type="RefSeq" id="WP_345690430.1">
    <property type="nucleotide sequence ID" value="NZ_BAABIT010000001.1"/>
</dbReference>
<comment type="caution">
    <text evidence="1">The sequence shown here is derived from an EMBL/GenBank/DDBJ whole genome shotgun (WGS) entry which is preliminary data.</text>
</comment>
<accession>A0ABV9XDR4</accession>
<evidence type="ECO:0000313" key="1">
    <source>
        <dbReference type="EMBL" id="MFC5022898.1"/>
    </source>
</evidence>
<protein>
    <recommendedName>
        <fullName evidence="3">Alkylmercury lyase</fullName>
    </recommendedName>
</protein>
<keyword evidence="2" id="KW-1185">Reference proteome</keyword>
<reference evidence="2" key="1">
    <citation type="journal article" date="2019" name="Int. J. Syst. Evol. Microbiol.">
        <title>The Global Catalogue of Microorganisms (GCM) 10K type strain sequencing project: providing services to taxonomists for standard genome sequencing and annotation.</title>
        <authorList>
            <consortium name="The Broad Institute Genomics Platform"/>
            <consortium name="The Broad Institute Genome Sequencing Center for Infectious Disease"/>
            <person name="Wu L."/>
            <person name="Ma J."/>
        </authorList>
    </citation>
    <scope>NUCLEOTIDE SEQUENCE [LARGE SCALE GENOMIC DNA]</scope>
    <source>
        <strain evidence="2">CGMCC 4.1648</strain>
    </source>
</reference>
<dbReference type="Proteomes" id="UP001595829">
    <property type="component" value="Unassembled WGS sequence"/>
</dbReference>
<name>A0ABV9XDR4_9ACTN</name>
<sequence>MELRVLAVPDCPHLSLLLGRLAQVLPEGAREVPVRVVTTEAEAARLGMHGSPTLLVDGLDPFAPRDAPTGVACRVYRAADGHAEGAPSMGQLASALERAGMVRG</sequence>
<organism evidence="1 2">
    <name type="scientific">Streptomyces coeruleoprunus</name>
    <dbReference type="NCBI Taxonomy" id="285563"/>
    <lineage>
        <taxon>Bacteria</taxon>
        <taxon>Bacillati</taxon>
        <taxon>Actinomycetota</taxon>
        <taxon>Actinomycetes</taxon>
        <taxon>Kitasatosporales</taxon>
        <taxon>Streptomycetaceae</taxon>
        <taxon>Streptomyces</taxon>
    </lineage>
</organism>
<evidence type="ECO:0008006" key="3">
    <source>
        <dbReference type="Google" id="ProtNLM"/>
    </source>
</evidence>